<protein>
    <submittedName>
        <fullName evidence="4">Surface antigen</fullName>
    </submittedName>
</protein>
<reference evidence="5" key="1">
    <citation type="submission" date="2016-10" db="EMBL/GenBank/DDBJ databases">
        <authorList>
            <person name="Varghese N."/>
            <person name="Submissions S."/>
        </authorList>
    </citation>
    <scope>NUCLEOTIDE SEQUENCE [LARGE SCALE GENOMIC DNA]</scope>
    <source>
        <strain evidence="5">DSM 18733</strain>
    </source>
</reference>
<dbReference type="Pfam" id="PF01103">
    <property type="entry name" value="Omp85"/>
    <property type="match status" value="1"/>
</dbReference>
<feature type="domain" description="Bacterial surface antigen (D15)" evidence="3">
    <location>
        <begin position="204"/>
        <end position="395"/>
    </location>
</feature>
<evidence type="ECO:0000256" key="2">
    <source>
        <dbReference type="ARBA" id="ARBA00023136"/>
    </source>
</evidence>
<evidence type="ECO:0000313" key="5">
    <source>
        <dbReference type="Proteomes" id="UP000199421"/>
    </source>
</evidence>
<comment type="subcellular location">
    <subcellularLocation>
        <location evidence="1">Membrane</location>
    </subcellularLocation>
</comment>
<evidence type="ECO:0000259" key="3">
    <source>
        <dbReference type="Pfam" id="PF01103"/>
    </source>
</evidence>
<dbReference type="Gene3D" id="2.40.160.50">
    <property type="entry name" value="membrane protein fhac: a member of the omp85/tpsb transporter family"/>
    <property type="match status" value="1"/>
</dbReference>
<organism evidence="4 5">
    <name type="scientific">Olivibacter domesticus</name>
    <name type="common">Pseudosphingobacterium domesticum</name>
    <dbReference type="NCBI Taxonomy" id="407022"/>
    <lineage>
        <taxon>Bacteria</taxon>
        <taxon>Pseudomonadati</taxon>
        <taxon>Bacteroidota</taxon>
        <taxon>Sphingobacteriia</taxon>
        <taxon>Sphingobacteriales</taxon>
        <taxon>Sphingobacteriaceae</taxon>
        <taxon>Olivibacter</taxon>
    </lineage>
</organism>
<gene>
    <name evidence="4" type="ORF">SAMN05661044_03232</name>
</gene>
<dbReference type="STRING" id="407022.SAMN05661044_03232"/>
<dbReference type="AlphaFoldDB" id="A0A1H7SI00"/>
<sequence length="427" mass="48941">MGKAYMRNYLFVTNKYLLCVKLIAFSFILAFVSNTCFAQRPGYELEPSRSKADTTKQRDLIDLGKDLLNIDPPRGPDSSGKTLYFSFLPFSTTVPGGGQALITSTTAGFYTGNRKTTHMSRVSFTPYTNFKGRFGLPIRSYVWLKNNEWVIMGDTRLMKYPQYTWGLGKQHEGDDKLLVDYTYFRFYQHALRKICDGMFAGIGYNLDYRVNIDAEKDGVLLKDYTGYQYGTDDFGRSLSSGLSFNILYDTRSNSINPMDGYYAYFQYRLNPSFLGSDNTWSSVYLDLRKYLRFTEDPNRQNMLGIWGYYWSVLDRKVPYLDLPSVGWDVYNRSGRGFDQNRFRGRHLIYLEAEYRRDITNNGLLGFVLFTNANTVSGVNSQILKDWNQAIGGGLRIKFNKSSGTNIAIDFGKSKGFSGFQVGLDEVF</sequence>
<dbReference type="OrthoDB" id="621220at2"/>
<accession>A0A1H7SI00</accession>
<name>A0A1H7SI00_OLID1</name>
<dbReference type="EMBL" id="FOAF01000003">
    <property type="protein sequence ID" value="SEL71969.1"/>
    <property type="molecule type" value="Genomic_DNA"/>
</dbReference>
<dbReference type="InterPro" id="IPR000184">
    <property type="entry name" value="Bac_surfAg_D15"/>
</dbReference>
<dbReference type="GO" id="GO:0019867">
    <property type="term" value="C:outer membrane"/>
    <property type="evidence" value="ECO:0007669"/>
    <property type="project" value="InterPro"/>
</dbReference>
<evidence type="ECO:0000256" key="1">
    <source>
        <dbReference type="ARBA" id="ARBA00004370"/>
    </source>
</evidence>
<dbReference type="Proteomes" id="UP000199421">
    <property type="component" value="Unassembled WGS sequence"/>
</dbReference>
<proteinExistence type="predicted"/>
<evidence type="ECO:0000313" key="4">
    <source>
        <dbReference type="EMBL" id="SEL71969.1"/>
    </source>
</evidence>
<keyword evidence="5" id="KW-1185">Reference proteome</keyword>
<keyword evidence="2" id="KW-0472">Membrane</keyword>